<dbReference type="SMART" id="SM00507">
    <property type="entry name" value="HNHc"/>
    <property type="match status" value="1"/>
</dbReference>
<keyword evidence="2" id="KW-0378">Hydrolase</keyword>
<dbReference type="InterPro" id="IPR002711">
    <property type="entry name" value="HNH"/>
</dbReference>
<dbReference type="GO" id="GO:0008270">
    <property type="term" value="F:zinc ion binding"/>
    <property type="evidence" value="ECO:0007669"/>
    <property type="project" value="InterPro"/>
</dbReference>
<comment type="caution">
    <text evidence="2">The sequence shown here is derived from an EMBL/GenBank/DDBJ whole genome shotgun (WGS) entry which is preliminary data.</text>
</comment>
<dbReference type="RefSeq" id="WP_081126300.1">
    <property type="nucleotide sequence ID" value="NZ_MWQO01000065.1"/>
</dbReference>
<protein>
    <submittedName>
        <fullName evidence="2">Restriction endonuclease</fullName>
    </submittedName>
</protein>
<keyword evidence="2" id="KW-0540">Nuclease</keyword>
<dbReference type="EMBL" id="MWQO01000065">
    <property type="protein sequence ID" value="THD07124.1"/>
    <property type="molecule type" value="Genomic_DNA"/>
</dbReference>
<dbReference type="InterPro" id="IPR003615">
    <property type="entry name" value="HNH_nuc"/>
</dbReference>
<evidence type="ECO:0000313" key="2">
    <source>
        <dbReference type="EMBL" id="THD07124.1"/>
    </source>
</evidence>
<evidence type="ECO:0000313" key="3">
    <source>
        <dbReference type="Proteomes" id="UP000307749"/>
    </source>
</evidence>
<feature type="domain" description="HNH nuclease" evidence="1">
    <location>
        <begin position="224"/>
        <end position="284"/>
    </location>
</feature>
<dbReference type="Gene3D" id="1.10.30.50">
    <property type="match status" value="1"/>
</dbReference>
<proteinExistence type="predicted"/>
<sequence>MPYTKYPTQKEYREIHESSPMDGFHEAVNFLSESGIIRGYLPPKHLLSIRSGKPFVLITITAKTAKIGGDMIVGIQAGCRYDGDNSRSGGTQASRALKFNWHYSCGESMSLVLNRQVPNARKLVLGKSGTWVRGPTYEIGKPALKRLIGSIGKSLTAKDERRKFAQISKILGGVAIKTFPKVSENSDFELNVADALKSDLSHVVGKRVPDQVEVRTYQYQRDSKVAAYALKHSNGTCGDCGNHAPFKSSKTGLPYLEVHHIKMLKDGGSDTTDNVVALCPNCHRKRHYG</sequence>
<dbReference type="GO" id="GO:0004519">
    <property type="term" value="F:endonuclease activity"/>
    <property type="evidence" value="ECO:0007669"/>
    <property type="project" value="UniProtKB-KW"/>
</dbReference>
<dbReference type="GO" id="GO:0003676">
    <property type="term" value="F:nucleic acid binding"/>
    <property type="evidence" value="ECO:0007669"/>
    <property type="project" value="InterPro"/>
</dbReference>
<gene>
    <name evidence="2" type="ORF">B1806_15350</name>
</gene>
<dbReference type="Pfam" id="PF01844">
    <property type="entry name" value="HNH"/>
    <property type="match status" value="1"/>
</dbReference>
<dbReference type="CDD" id="cd00085">
    <property type="entry name" value="HNHc"/>
    <property type="match status" value="1"/>
</dbReference>
<organism evidence="2 3">
    <name type="scientific">Metallibacterium scheffleri</name>
    <dbReference type="NCBI Taxonomy" id="993689"/>
    <lineage>
        <taxon>Bacteria</taxon>
        <taxon>Pseudomonadati</taxon>
        <taxon>Pseudomonadota</taxon>
        <taxon>Gammaproteobacteria</taxon>
        <taxon>Lysobacterales</taxon>
        <taxon>Rhodanobacteraceae</taxon>
        <taxon>Metallibacterium</taxon>
    </lineage>
</organism>
<dbReference type="Proteomes" id="UP000307749">
    <property type="component" value="Unassembled WGS sequence"/>
</dbReference>
<keyword evidence="2" id="KW-0255">Endonuclease</keyword>
<keyword evidence="3" id="KW-1185">Reference proteome</keyword>
<reference evidence="2 3" key="1">
    <citation type="submission" date="2017-02" db="EMBL/GenBank/DDBJ databases">
        <title>Whole genome sequencing of Metallibacterium scheffleri DSM 24874 (T).</title>
        <authorList>
            <person name="Kumar S."/>
            <person name="Patil P."/>
            <person name="Patil P.B."/>
        </authorList>
    </citation>
    <scope>NUCLEOTIDE SEQUENCE [LARGE SCALE GENOMIC DNA]</scope>
    <source>
        <strain evidence="2 3">DSM 24874</strain>
    </source>
</reference>
<accession>A0A4S3KGN9</accession>
<dbReference type="AlphaFoldDB" id="A0A4S3KGN9"/>
<name>A0A4S3KGN9_9GAMM</name>
<dbReference type="STRING" id="993689.GCA_002077135_00949"/>
<evidence type="ECO:0000259" key="1">
    <source>
        <dbReference type="SMART" id="SM00507"/>
    </source>
</evidence>